<dbReference type="eggNOG" id="ENOG5031DF8">
    <property type="taxonomic scope" value="Bacteria"/>
</dbReference>
<proteinExistence type="predicted"/>
<comment type="caution">
    <text evidence="2">The sequence shown here is derived from an EMBL/GenBank/DDBJ whole genome shotgun (WGS) entry which is preliminary data.</text>
</comment>
<dbReference type="PATRIC" id="fig|907348.3.peg.541"/>
<dbReference type="STRING" id="907348.TresaDRAFT_2519"/>
<dbReference type="RefSeq" id="WP_002702622.1">
    <property type="nucleotide sequence ID" value="NZ_AGRW01000035.1"/>
</dbReference>
<accession>H7EIA0</accession>
<gene>
    <name evidence="2" type="ORF">TresaDRAFT_2519</name>
</gene>
<sequence>MKKFLAIAVSLLFSFGIAFAADTDSAPAQDSLTRTIVPENQHVENKTASVRLEYTPLTDEVIAYYKVLAVSYDPGEAMNAILECLNDFKMQNQYDSYKHLHKYNVKYFKDENGLRWAEHREWVKFNSSRLAY</sequence>
<evidence type="ECO:0000256" key="1">
    <source>
        <dbReference type="SAM" id="SignalP"/>
    </source>
</evidence>
<dbReference type="AlphaFoldDB" id="H7EIA0"/>
<dbReference type="Proteomes" id="UP000003571">
    <property type="component" value="Unassembled WGS sequence"/>
</dbReference>
<keyword evidence="1" id="KW-0732">Signal</keyword>
<dbReference type="EMBL" id="AGRW01000035">
    <property type="protein sequence ID" value="EIC02670.1"/>
    <property type="molecule type" value="Genomic_DNA"/>
</dbReference>
<protein>
    <recommendedName>
        <fullName evidence="4">Lipoprotein</fullName>
    </recommendedName>
</protein>
<keyword evidence="3" id="KW-1185">Reference proteome</keyword>
<dbReference type="OrthoDB" id="360157at2"/>
<feature type="signal peptide" evidence="1">
    <location>
        <begin position="1"/>
        <end position="20"/>
    </location>
</feature>
<evidence type="ECO:0000313" key="2">
    <source>
        <dbReference type="EMBL" id="EIC02670.1"/>
    </source>
</evidence>
<feature type="chain" id="PRO_5003610161" description="Lipoprotein" evidence="1">
    <location>
        <begin position="21"/>
        <end position="132"/>
    </location>
</feature>
<reference evidence="2 3" key="1">
    <citation type="submission" date="2011-09" db="EMBL/GenBank/DDBJ databases">
        <title>The draft genome of Treponema saccharophilum DSM 2985.</title>
        <authorList>
            <consortium name="US DOE Joint Genome Institute (JGI-PGF)"/>
            <person name="Lucas S."/>
            <person name="Copeland A."/>
            <person name="Lapidus A."/>
            <person name="Glavina del Rio T."/>
            <person name="Dalin E."/>
            <person name="Tice H."/>
            <person name="Bruce D."/>
            <person name="Goodwin L."/>
            <person name="Pitluck S."/>
            <person name="Peters L."/>
            <person name="Kyrpides N."/>
            <person name="Mavromatis K."/>
            <person name="Ivanova N."/>
            <person name="Markowitz V."/>
            <person name="Cheng J.-F."/>
            <person name="Hugenholtz P."/>
            <person name="Woyke T."/>
            <person name="Wu D."/>
            <person name="Gronow S."/>
            <person name="Wellnitz S."/>
            <person name="Brambilla E."/>
            <person name="Klenk H.-P."/>
            <person name="Eisen J.A."/>
        </authorList>
    </citation>
    <scope>NUCLEOTIDE SEQUENCE [LARGE SCALE GENOMIC DNA]</scope>
    <source>
        <strain evidence="2 3">DSM 2985</strain>
    </source>
</reference>
<evidence type="ECO:0000313" key="3">
    <source>
        <dbReference type="Proteomes" id="UP000003571"/>
    </source>
</evidence>
<name>H7EIA0_9SPIR</name>
<evidence type="ECO:0008006" key="4">
    <source>
        <dbReference type="Google" id="ProtNLM"/>
    </source>
</evidence>
<organism evidence="2 3">
    <name type="scientific">Treponema saccharophilum DSM 2985</name>
    <dbReference type="NCBI Taxonomy" id="907348"/>
    <lineage>
        <taxon>Bacteria</taxon>
        <taxon>Pseudomonadati</taxon>
        <taxon>Spirochaetota</taxon>
        <taxon>Spirochaetia</taxon>
        <taxon>Spirochaetales</taxon>
        <taxon>Treponemataceae</taxon>
        <taxon>Treponema</taxon>
    </lineage>
</organism>